<feature type="region of interest" description="Disordered" evidence="7">
    <location>
        <begin position="1"/>
        <end position="25"/>
    </location>
</feature>
<evidence type="ECO:0000256" key="3">
    <source>
        <dbReference type="ARBA" id="ARBA00022448"/>
    </source>
</evidence>
<evidence type="ECO:0000259" key="8">
    <source>
        <dbReference type="PROSITE" id="PS50893"/>
    </source>
</evidence>
<dbReference type="GO" id="GO:0005886">
    <property type="term" value="C:plasma membrane"/>
    <property type="evidence" value="ECO:0007669"/>
    <property type="project" value="UniProtKB-SubCell"/>
</dbReference>
<keyword evidence="5" id="KW-0067">ATP-binding</keyword>
<keyword evidence="4" id="KW-0547">Nucleotide-binding</keyword>
<keyword evidence="10" id="KW-1185">Reference proteome</keyword>
<evidence type="ECO:0000256" key="2">
    <source>
        <dbReference type="ARBA" id="ARBA00005417"/>
    </source>
</evidence>
<dbReference type="Gene3D" id="3.40.50.300">
    <property type="entry name" value="P-loop containing nucleotide triphosphate hydrolases"/>
    <property type="match status" value="1"/>
</dbReference>
<evidence type="ECO:0000256" key="6">
    <source>
        <dbReference type="ARBA" id="ARBA00023251"/>
    </source>
</evidence>
<keyword evidence="6" id="KW-0046">Antibiotic resistance</keyword>
<feature type="domain" description="ABC transporter" evidence="8">
    <location>
        <begin position="30"/>
        <end position="253"/>
    </location>
</feature>
<dbReference type="InterPro" id="IPR027417">
    <property type="entry name" value="P-loop_NTPase"/>
</dbReference>
<dbReference type="PANTHER" id="PTHR42711:SF5">
    <property type="entry name" value="ABC TRANSPORTER ATP-BINDING PROTEIN NATA"/>
    <property type="match status" value="1"/>
</dbReference>
<dbReference type="AlphaFoldDB" id="A0AA37UWU2"/>
<keyword evidence="3" id="KW-0813">Transport</keyword>
<evidence type="ECO:0000256" key="4">
    <source>
        <dbReference type="ARBA" id="ARBA00022741"/>
    </source>
</evidence>
<dbReference type="SMART" id="SM00382">
    <property type="entry name" value="AAA"/>
    <property type="match status" value="1"/>
</dbReference>
<sequence length="254" mass="26536">MSARSPRLTGVPAATKDHATPAAAGKTPALRTSALLVGYGETAASAVCPPVTIDVAPGRALAVVGANGTGKSTLLRAFVGLLAPLGGRVEVLGREVDEREAAFRAAVSTVMDEDTSFPSLTVREHLLLLARGHGVSRASALVTELIEEFGLTDRAAAMPTALSSGQRRRMLLAAAFVRPRRLLVLDEPEQRLDAGMRDRLAQRLVAERADGVTVLMATHDPALVQTVATEALLIAEDAVRRTSPKGAVAAIEAL</sequence>
<comment type="similarity">
    <text evidence="2">Belongs to the ABC transporter superfamily.</text>
</comment>
<dbReference type="Pfam" id="PF00005">
    <property type="entry name" value="ABC_tran"/>
    <property type="match status" value="1"/>
</dbReference>
<dbReference type="SUPFAM" id="SSF52540">
    <property type="entry name" value="P-loop containing nucleoside triphosphate hydrolases"/>
    <property type="match status" value="1"/>
</dbReference>
<accession>A0AA37UWU2</accession>
<evidence type="ECO:0000256" key="1">
    <source>
        <dbReference type="ARBA" id="ARBA00004202"/>
    </source>
</evidence>
<dbReference type="InterPro" id="IPR003593">
    <property type="entry name" value="AAA+_ATPase"/>
</dbReference>
<proteinExistence type="inferred from homology"/>
<evidence type="ECO:0000313" key="10">
    <source>
        <dbReference type="Proteomes" id="UP001157161"/>
    </source>
</evidence>
<dbReference type="PROSITE" id="PS00211">
    <property type="entry name" value="ABC_TRANSPORTER_1"/>
    <property type="match status" value="1"/>
</dbReference>
<reference evidence="9" key="2">
    <citation type="submission" date="2023-02" db="EMBL/GenBank/DDBJ databases">
        <authorList>
            <person name="Sun Q."/>
            <person name="Mori K."/>
        </authorList>
    </citation>
    <scope>NUCLEOTIDE SEQUENCE</scope>
    <source>
        <strain evidence="9">NBRC 112290</strain>
    </source>
</reference>
<reference evidence="9" key="1">
    <citation type="journal article" date="2014" name="Int. J. Syst. Evol. Microbiol.">
        <title>Complete genome sequence of Corynebacterium casei LMG S-19264T (=DSM 44701T), isolated from a smear-ripened cheese.</title>
        <authorList>
            <consortium name="US DOE Joint Genome Institute (JGI-PGF)"/>
            <person name="Walter F."/>
            <person name="Albersmeier A."/>
            <person name="Kalinowski J."/>
            <person name="Ruckert C."/>
        </authorList>
    </citation>
    <scope>NUCLEOTIDE SEQUENCE</scope>
    <source>
        <strain evidence="9">NBRC 112290</strain>
    </source>
</reference>
<dbReference type="PROSITE" id="PS50893">
    <property type="entry name" value="ABC_TRANSPORTER_2"/>
    <property type="match status" value="1"/>
</dbReference>
<dbReference type="InterPro" id="IPR050763">
    <property type="entry name" value="ABC_transporter_ATP-binding"/>
</dbReference>
<dbReference type="EMBL" id="BSUM01000001">
    <property type="protein sequence ID" value="GMA30847.1"/>
    <property type="molecule type" value="Genomic_DNA"/>
</dbReference>
<dbReference type="GO" id="GO:0016887">
    <property type="term" value="F:ATP hydrolysis activity"/>
    <property type="evidence" value="ECO:0007669"/>
    <property type="project" value="InterPro"/>
</dbReference>
<dbReference type="Proteomes" id="UP001157161">
    <property type="component" value="Unassembled WGS sequence"/>
</dbReference>
<dbReference type="GO" id="GO:0005524">
    <property type="term" value="F:ATP binding"/>
    <property type="evidence" value="ECO:0007669"/>
    <property type="project" value="UniProtKB-KW"/>
</dbReference>
<protein>
    <recommendedName>
        <fullName evidence="8">ABC transporter domain-containing protein</fullName>
    </recommendedName>
</protein>
<dbReference type="InterPro" id="IPR017871">
    <property type="entry name" value="ABC_transporter-like_CS"/>
</dbReference>
<gene>
    <name evidence="9" type="ORF">GCM10025875_08390</name>
</gene>
<dbReference type="InterPro" id="IPR003439">
    <property type="entry name" value="ABC_transporter-like_ATP-bd"/>
</dbReference>
<evidence type="ECO:0000313" key="9">
    <source>
        <dbReference type="EMBL" id="GMA30847.1"/>
    </source>
</evidence>
<organism evidence="9 10">
    <name type="scientific">Litorihabitans aurantiacus</name>
    <dbReference type="NCBI Taxonomy" id="1930061"/>
    <lineage>
        <taxon>Bacteria</taxon>
        <taxon>Bacillati</taxon>
        <taxon>Actinomycetota</taxon>
        <taxon>Actinomycetes</taxon>
        <taxon>Micrococcales</taxon>
        <taxon>Beutenbergiaceae</taxon>
        <taxon>Litorihabitans</taxon>
    </lineage>
</organism>
<name>A0AA37UWU2_9MICO</name>
<evidence type="ECO:0000256" key="5">
    <source>
        <dbReference type="ARBA" id="ARBA00022840"/>
    </source>
</evidence>
<dbReference type="GO" id="GO:0046677">
    <property type="term" value="P:response to antibiotic"/>
    <property type="evidence" value="ECO:0007669"/>
    <property type="project" value="UniProtKB-KW"/>
</dbReference>
<comment type="caution">
    <text evidence="9">The sequence shown here is derived from an EMBL/GenBank/DDBJ whole genome shotgun (WGS) entry which is preliminary data.</text>
</comment>
<evidence type="ECO:0000256" key="7">
    <source>
        <dbReference type="SAM" id="MobiDB-lite"/>
    </source>
</evidence>
<comment type="subcellular location">
    <subcellularLocation>
        <location evidence="1">Cell membrane</location>
        <topology evidence="1">Peripheral membrane protein</topology>
    </subcellularLocation>
</comment>
<dbReference type="PANTHER" id="PTHR42711">
    <property type="entry name" value="ABC TRANSPORTER ATP-BINDING PROTEIN"/>
    <property type="match status" value="1"/>
</dbReference>